<feature type="region of interest" description="Disordered" evidence="1">
    <location>
        <begin position="207"/>
        <end position="231"/>
    </location>
</feature>
<evidence type="ECO:0000256" key="1">
    <source>
        <dbReference type="SAM" id="MobiDB-lite"/>
    </source>
</evidence>
<organism evidence="3 4">
    <name type="scientific">Campylobacter concisus</name>
    <dbReference type="NCBI Taxonomy" id="199"/>
    <lineage>
        <taxon>Bacteria</taxon>
        <taxon>Pseudomonadati</taxon>
        <taxon>Campylobacterota</taxon>
        <taxon>Epsilonproteobacteria</taxon>
        <taxon>Campylobacterales</taxon>
        <taxon>Campylobacteraceae</taxon>
        <taxon>Campylobacter</taxon>
    </lineage>
</organism>
<sequence length="231" mass="26944">MINNYYFRDIYSNTIAYIPLWKTNNAINMTLMHEDNIWTLETKNSNIVLNKLEKLKGIHKFLFFAGDVFALIALTLFFSWGMFFGAGILSQFVLFMSVTAILYIATYKLGLNKGLFFIGMFLNLLVTVFLVFKTYGIDGVFTTFAFYCALWVVLAIVVPKLIEKYELYKNPEDQIMWFSLDSNQGLMMFCYKSDQISEEKAFKLRKQRGFGENTKGKQNKKGKRQYDEDDE</sequence>
<evidence type="ECO:0000256" key="2">
    <source>
        <dbReference type="SAM" id="Phobius"/>
    </source>
</evidence>
<name>A0A2R4P334_9BACT</name>
<dbReference type="Proteomes" id="UP000241854">
    <property type="component" value="Plasmid pICON"/>
</dbReference>
<protein>
    <submittedName>
        <fullName evidence="3">Uncharacterized protein</fullName>
    </submittedName>
</protein>
<gene>
    <name evidence="3" type="ORF">CCS77_2080</name>
</gene>
<keyword evidence="2" id="KW-0472">Membrane</keyword>
<feature type="transmembrane region" description="Helical" evidence="2">
    <location>
        <begin position="61"/>
        <end position="82"/>
    </location>
</feature>
<feature type="transmembrane region" description="Helical" evidence="2">
    <location>
        <begin position="144"/>
        <end position="162"/>
    </location>
</feature>
<dbReference type="EMBL" id="CP021643">
    <property type="protein sequence ID" value="AVX45086.1"/>
    <property type="molecule type" value="Genomic_DNA"/>
</dbReference>
<reference evidence="3 4" key="1">
    <citation type="journal article" date="2018" name="Emerg. Microbes Infect.">
        <title>Genomic analysis of oral Campylobacter concisus strains identified a potential bacterial molecular marker associated with active Crohn's disease.</title>
        <authorList>
            <person name="Liu F."/>
            <person name="Ma R."/>
            <person name="Tay C.Y.A."/>
            <person name="Octavia S."/>
            <person name="Lan R."/>
            <person name="Chung H.K.L."/>
            <person name="Riordan S.M."/>
            <person name="Grimm M.C."/>
            <person name="Leong R.W."/>
            <person name="Tanaka M.M."/>
            <person name="Connor S."/>
            <person name="Zhang L."/>
        </authorList>
    </citation>
    <scope>NUCLEOTIDE SEQUENCE [LARGE SCALE GENOMIC DNA]</scope>
    <source>
        <strain evidence="3 4">P2CDO4</strain>
        <plasmid evidence="3">pICON</plasmid>
    </source>
</reference>
<feature type="transmembrane region" description="Helical" evidence="2">
    <location>
        <begin position="88"/>
        <end position="107"/>
    </location>
</feature>
<evidence type="ECO:0000313" key="4">
    <source>
        <dbReference type="Proteomes" id="UP000241854"/>
    </source>
</evidence>
<keyword evidence="3" id="KW-0614">Plasmid</keyword>
<evidence type="ECO:0000313" key="3">
    <source>
        <dbReference type="EMBL" id="AVX45086.1"/>
    </source>
</evidence>
<dbReference type="AlphaFoldDB" id="A0A2R4P334"/>
<feature type="transmembrane region" description="Helical" evidence="2">
    <location>
        <begin position="114"/>
        <end position="132"/>
    </location>
</feature>
<keyword evidence="2" id="KW-1133">Transmembrane helix</keyword>
<proteinExistence type="predicted"/>
<keyword evidence="2" id="KW-0812">Transmembrane</keyword>
<accession>A0A2R4P334</accession>
<geneLocation type="plasmid" evidence="4">
    <name>picon</name>
</geneLocation>